<comment type="similarity">
    <text evidence="1">Belongs to the glycosyltransferase 32 family.</text>
</comment>
<dbReference type="InterPro" id="IPR029044">
    <property type="entry name" value="Nucleotide-diphossugar_trans"/>
</dbReference>
<dbReference type="GO" id="GO:0006487">
    <property type="term" value="P:protein N-linked glycosylation"/>
    <property type="evidence" value="ECO:0007669"/>
    <property type="project" value="TreeGrafter"/>
</dbReference>
<dbReference type="GO" id="GO:0000009">
    <property type="term" value="F:alpha-1,6-mannosyltransferase activity"/>
    <property type="evidence" value="ECO:0007669"/>
    <property type="project" value="InterPro"/>
</dbReference>
<evidence type="ECO:0008006" key="4">
    <source>
        <dbReference type="Google" id="ProtNLM"/>
    </source>
</evidence>
<dbReference type="Proteomes" id="UP000094385">
    <property type="component" value="Unassembled WGS sequence"/>
</dbReference>
<dbReference type="OrthoDB" id="409543at2759"/>
<dbReference type="Pfam" id="PF04488">
    <property type="entry name" value="Gly_transf_sug"/>
    <property type="match status" value="1"/>
</dbReference>
<dbReference type="SUPFAM" id="SSF53448">
    <property type="entry name" value="Nucleotide-diphospho-sugar transferases"/>
    <property type="match status" value="1"/>
</dbReference>
<dbReference type="EMBL" id="KV454299">
    <property type="protein sequence ID" value="ODQ70878.1"/>
    <property type="molecule type" value="Genomic_DNA"/>
</dbReference>
<keyword evidence="3" id="KW-1185">Reference proteome</keyword>
<gene>
    <name evidence="2" type="ORF">LIPSTDRAFT_74372</name>
</gene>
<proteinExistence type="inferred from homology"/>
<dbReference type="AlphaFoldDB" id="A0A1E3PZY9"/>
<dbReference type="STRING" id="675824.A0A1E3PZY9"/>
<dbReference type="Gene3D" id="3.90.550.20">
    <property type="match status" value="1"/>
</dbReference>
<organism evidence="2 3">
    <name type="scientific">Lipomyces starkeyi NRRL Y-11557</name>
    <dbReference type="NCBI Taxonomy" id="675824"/>
    <lineage>
        <taxon>Eukaryota</taxon>
        <taxon>Fungi</taxon>
        <taxon>Dikarya</taxon>
        <taxon>Ascomycota</taxon>
        <taxon>Saccharomycotina</taxon>
        <taxon>Lipomycetes</taxon>
        <taxon>Lipomycetales</taxon>
        <taxon>Lipomycetaceae</taxon>
        <taxon>Lipomyces</taxon>
    </lineage>
</organism>
<dbReference type="PANTHER" id="PTHR31834:SF9">
    <property type="entry name" value="INITIATION-SPECIFIC ALPHA-1,6-MANNOSYLTRANSFERASE"/>
    <property type="match status" value="1"/>
</dbReference>
<evidence type="ECO:0000313" key="2">
    <source>
        <dbReference type="EMBL" id="ODQ70878.1"/>
    </source>
</evidence>
<reference evidence="2 3" key="1">
    <citation type="journal article" date="2016" name="Proc. Natl. Acad. Sci. U.S.A.">
        <title>Comparative genomics of biotechnologically important yeasts.</title>
        <authorList>
            <person name="Riley R."/>
            <person name="Haridas S."/>
            <person name="Wolfe K.H."/>
            <person name="Lopes M.R."/>
            <person name="Hittinger C.T."/>
            <person name="Goeker M."/>
            <person name="Salamov A.A."/>
            <person name="Wisecaver J.H."/>
            <person name="Long T.M."/>
            <person name="Calvey C.H."/>
            <person name="Aerts A.L."/>
            <person name="Barry K.W."/>
            <person name="Choi C."/>
            <person name="Clum A."/>
            <person name="Coughlan A.Y."/>
            <person name="Deshpande S."/>
            <person name="Douglass A.P."/>
            <person name="Hanson S.J."/>
            <person name="Klenk H.-P."/>
            <person name="LaButti K.M."/>
            <person name="Lapidus A."/>
            <person name="Lindquist E.A."/>
            <person name="Lipzen A.M."/>
            <person name="Meier-Kolthoff J.P."/>
            <person name="Ohm R.A."/>
            <person name="Otillar R.P."/>
            <person name="Pangilinan J.L."/>
            <person name="Peng Y."/>
            <person name="Rokas A."/>
            <person name="Rosa C.A."/>
            <person name="Scheuner C."/>
            <person name="Sibirny A.A."/>
            <person name="Slot J.C."/>
            <person name="Stielow J.B."/>
            <person name="Sun H."/>
            <person name="Kurtzman C.P."/>
            <person name="Blackwell M."/>
            <person name="Grigoriev I.V."/>
            <person name="Jeffries T.W."/>
        </authorList>
    </citation>
    <scope>NUCLEOTIDE SEQUENCE [LARGE SCALE GENOMIC DNA]</scope>
    <source>
        <strain evidence="2 3">NRRL Y-11557</strain>
    </source>
</reference>
<evidence type="ECO:0000313" key="3">
    <source>
        <dbReference type="Proteomes" id="UP000094385"/>
    </source>
</evidence>
<sequence>MASMVLGLSNRHFTQLSGKHRQQILLVAFLVSTALWLSLVRYRQIRLHENVDPPLKLSPIPTFRHVSVYRRAPDVIFENFLDSVLVNLKLSYAGSYDRDVWPKKVFQTAKKVDKKYMEAVSSWSRLNPEHEHVLMNDVTATEFVEKAFLSAPQVVHLYNSFPDPVLKADLLRYLLLYLYGGVYADIDVYCRKPIAEWLPEKLWKSNADIIVGVEIDEPYAMEESQKLWGWHRPFGFAQYTIVSKPFARPVRTAIVRVVAHAHHLAKLKNKANPALLSRYSAEDIYEISGPGVWTDALIDSMNYKRKDISWAQFYGMTEPTILPSEGGAVMALPIQYFGNGQKHSNAGDYSNEQACVTHLFTKSWKRNSWFL</sequence>
<evidence type="ECO:0000256" key="1">
    <source>
        <dbReference type="ARBA" id="ARBA00009003"/>
    </source>
</evidence>
<accession>A0A1E3PZY9</accession>
<dbReference type="InterPro" id="IPR039367">
    <property type="entry name" value="Och1-like"/>
</dbReference>
<name>A0A1E3PZY9_LIPST</name>
<dbReference type="GO" id="GO:0000136">
    <property type="term" value="C:mannan polymerase complex"/>
    <property type="evidence" value="ECO:0007669"/>
    <property type="project" value="TreeGrafter"/>
</dbReference>
<dbReference type="PANTHER" id="PTHR31834">
    <property type="entry name" value="INITIATION-SPECIFIC ALPHA-1,6-MANNOSYLTRANSFERASE"/>
    <property type="match status" value="1"/>
</dbReference>
<dbReference type="InterPro" id="IPR007577">
    <property type="entry name" value="GlycoTrfase_DXD_sugar-bd_CS"/>
</dbReference>
<protein>
    <recommendedName>
        <fullName evidence="4">Glycosyltransferase family 32 protein</fullName>
    </recommendedName>
</protein>